<dbReference type="PANTHER" id="PTHR45266:SF3">
    <property type="entry name" value="OXALOACETATE DECARBOXYLASE ALPHA CHAIN"/>
    <property type="match status" value="1"/>
</dbReference>
<reference evidence="11 12" key="1">
    <citation type="submission" date="2018-05" db="EMBL/GenBank/DDBJ databases">
        <title>Reference genomes for bee gut microbiota database.</title>
        <authorList>
            <person name="Ellegaard K.M."/>
        </authorList>
    </citation>
    <scope>NUCLEOTIDE SEQUENCE [LARGE SCALE GENOMIC DNA]</scope>
    <source>
        <strain evidence="11 12">ESL0284</strain>
    </source>
</reference>
<dbReference type="GO" id="GO:0003989">
    <property type="term" value="F:acetyl-CoA carboxylase activity"/>
    <property type="evidence" value="ECO:0007669"/>
    <property type="project" value="InterPro"/>
</dbReference>
<evidence type="ECO:0000256" key="8">
    <source>
        <dbReference type="ARBA" id="ARBA00023267"/>
    </source>
</evidence>
<dbReference type="UniPathway" id="UPA00094"/>
<comment type="pathway">
    <text evidence="2 9">Lipid metabolism; fatty acid biosynthesis.</text>
</comment>
<evidence type="ECO:0000256" key="1">
    <source>
        <dbReference type="ARBA" id="ARBA00003761"/>
    </source>
</evidence>
<dbReference type="CDD" id="cd06850">
    <property type="entry name" value="biotinyl_domain"/>
    <property type="match status" value="1"/>
</dbReference>
<dbReference type="PRINTS" id="PR01071">
    <property type="entry name" value="ACOABIOTINCC"/>
</dbReference>
<keyword evidence="12" id="KW-1185">Reference proteome</keyword>
<protein>
    <recommendedName>
        <fullName evidence="3 9">Biotin carboxyl carrier protein of acetyl-CoA carboxylase</fullName>
    </recommendedName>
</protein>
<organism evidence="11 12">
    <name type="scientific">Commensalibacter melissae</name>
    <dbReference type="NCBI Taxonomy" id="2070537"/>
    <lineage>
        <taxon>Bacteria</taxon>
        <taxon>Pseudomonadati</taxon>
        <taxon>Pseudomonadota</taxon>
        <taxon>Alphaproteobacteria</taxon>
        <taxon>Acetobacterales</taxon>
        <taxon>Acetobacteraceae</taxon>
    </lineage>
</organism>
<evidence type="ECO:0000313" key="12">
    <source>
        <dbReference type="Proteomes" id="UP000247565"/>
    </source>
</evidence>
<dbReference type="PROSITE" id="PS00188">
    <property type="entry name" value="BIOTIN"/>
    <property type="match status" value="1"/>
</dbReference>
<dbReference type="InterPro" id="IPR001882">
    <property type="entry name" value="Biotin_BS"/>
</dbReference>
<dbReference type="NCBIfam" id="TIGR00531">
    <property type="entry name" value="BCCP"/>
    <property type="match status" value="1"/>
</dbReference>
<dbReference type="PANTHER" id="PTHR45266">
    <property type="entry name" value="OXALOACETATE DECARBOXYLASE ALPHA CHAIN"/>
    <property type="match status" value="1"/>
</dbReference>
<dbReference type="InterPro" id="IPR001249">
    <property type="entry name" value="AcCoA_biotinCC"/>
</dbReference>
<dbReference type="GeneID" id="83702010"/>
<dbReference type="InterPro" id="IPR011053">
    <property type="entry name" value="Single_hybrid_motif"/>
</dbReference>
<dbReference type="GO" id="GO:0009317">
    <property type="term" value="C:acetyl-CoA carboxylase complex"/>
    <property type="evidence" value="ECO:0007669"/>
    <property type="project" value="InterPro"/>
</dbReference>
<dbReference type="AlphaFoldDB" id="A0A318N1P9"/>
<dbReference type="GO" id="GO:0006633">
    <property type="term" value="P:fatty acid biosynthetic process"/>
    <property type="evidence" value="ECO:0007669"/>
    <property type="project" value="UniProtKB-UniPathway"/>
</dbReference>
<evidence type="ECO:0000256" key="9">
    <source>
        <dbReference type="RuleBase" id="RU364072"/>
    </source>
</evidence>
<dbReference type="PROSITE" id="PS50968">
    <property type="entry name" value="BIOTINYL_LIPOYL"/>
    <property type="match status" value="1"/>
</dbReference>
<dbReference type="RefSeq" id="WP_110439254.1">
    <property type="nucleotide sequence ID" value="NZ_CP033087.1"/>
</dbReference>
<evidence type="ECO:0000256" key="4">
    <source>
        <dbReference type="ARBA" id="ARBA00022516"/>
    </source>
</evidence>
<dbReference type="InterPro" id="IPR050709">
    <property type="entry name" value="Biotin_Carboxyl_Carrier/Decarb"/>
</dbReference>
<dbReference type="Proteomes" id="UP000247565">
    <property type="component" value="Unassembled WGS sequence"/>
</dbReference>
<comment type="function">
    <text evidence="1 9">This protein is a component of the acetyl coenzyme A carboxylase complex; first, biotin carboxylase catalyzes the carboxylation of the carrier protein and then the transcarboxylase transfers the carboxyl group to form malonyl-CoA.</text>
</comment>
<evidence type="ECO:0000259" key="10">
    <source>
        <dbReference type="PROSITE" id="PS50968"/>
    </source>
</evidence>
<comment type="caution">
    <text evidence="11">The sequence shown here is derived from an EMBL/GenBank/DDBJ whole genome shotgun (WGS) entry which is preliminary data.</text>
</comment>
<feature type="domain" description="Lipoyl-binding" evidence="10">
    <location>
        <begin position="82"/>
        <end position="158"/>
    </location>
</feature>
<keyword evidence="6 9" id="KW-0443">Lipid metabolism</keyword>
<dbReference type="Pfam" id="PF00364">
    <property type="entry name" value="Biotin_lipoyl"/>
    <property type="match status" value="1"/>
</dbReference>
<gene>
    <name evidence="11" type="primary">accB</name>
    <name evidence="11" type="ORF">DK869_06810</name>
</gene>
<evidence type="ECO:0000256" key="3">
    <source>
        <dbReference type="ARBA" id="ARBA00017562"/>
    </source>
</evidence>
<proteinExistence type="predicted"/>
<name>A0A318N1P9_9PROT</name>
<evidence type="ECO:0000256" key="6">
    <source>
        <dbReference type="ARBA" id="ARBA00023098"/>
    </source>
</evidence>
<dbReference type="Gene3D" id="2.40.50.100">
    <property type="match status" value="1"/>
</dbReference>
<sequence length="158" mass="17058">MSKMLVDVEVIRKLADILTETGLTEIEVSEKDQHIRVVKNITVNASPVTAPVSMAPVMNSAPVPVTVNNDDAKQEEDLSKHPGALLSPMIGVAYLTPEPSAPPFVTVGQEVQSGQIIMLIEAMKTFNQIRAHKSGKLTRMLVNSGDPVEYGEVLAVIE</sequence>
<dbReference type="EMBL" id="QGLT01000003">
    <property type="protein sequence ID" value="PXZ00331.1"/>
    <property type="molecule type" value="Genomic_DNA"/>
</dbReference>
<keyword evidence="5 9" id="KW-0276">Fatty acid metabolism</keyword>
<dbReference type="SUPFAM" id="SSF51230">
    <property type="entry name" value="Single hybrid motif"/>
    <property type="match status" value="1"/>
</dbReference>
<accession>A0A318N1P9</accession>
<evidence type="ECO:0000313" key="11">
    <source>
        <dbReference type="EMBL" id="PXZ00331.1"/>
    </source>
</evidence>
<keyword evidence="4 9" id="KW-0444">Lipid biosynthesis</keyword>
<evidence type="ECO:0000256" key="2">
    <source>
        <dbReference type="ARBA" id="ARBA00005194"/>
    </source>
</evidence>
<evidence type="ECO:0000256" key="7">
    <source>
        <dbReference type="ARBA" id="ARBA00023160"/>
    </source>
</evidence>
<dbReference type="OrthoDB" id="9811735at2"/>
<evidence type="ECO:0000256" key="5">
    <source>
        <dbReference type="ARBA" id="ARBA00022832"/>
    </source>
</evidence>
<keyword evidence="7 9" id="KW-0275">Fatty acid biosynthesis</keyword>
<keyword evidence="8 9" id="KW-0092">Biotin</keyword>
<dbReference type="InterPro" id="IPR000089">
    <property type="entry name" value="Biotin_lipoyl"/>
</dbReference>